<keyword evidence="2 5" id="KW-0238">DNA-binding</keyword>
<dbReference type="InterPro" id="IPR008920">
    <property type="entry name" value="TF_FadR/GntR_C"/>
</dbReference>
<accession>A0A9X0YR91</accession>
<dbReference type="GO" id="GO:0003677">
    <property type="term" value="F:DNA binding"/>
    <property type="evidence" value="ECO:0007669"/>
    <property type="project" value="UniProtKB-KW"/>
</dbReference>
<feature type="domain" description="HTH gntR-type" evidence="4">
    <location>
        <begin position="7"/>
        <end position="74"/>
    </location>
</feature>
<protein>
    <submittedName>
        <fullName evidence="5">DNA-binding GntR family transcriptional regulator</fullName>
    </submittedName>
</protein>
<sequence length="227" mass="26710">MSLERKNPYYVQFYQMIKQMIFEGKIKPGERINETQFAKEYNVSKSPIREAIRILEKEGLLVVDRSKVIVYKPTLKDVEDIYYCRMALESFAVKRTTSIASDQELQQIEAILDETEAAINANEDANTIIALNEQFHHYILNYSQNPRLLKQVNDLKGLINYYRILNFKGDQRAEEILKQHRQVFRYIKDRNESKAAEEMIQHLEMDVEHLLEIFSGSTEIANLLDQK</sequence>
<evidence type="ECO:0000313" key="5">
    <source>
        <dbReference type="EMBL" id="MBP2075794.1"/>
    </source>
</evidence>
<keyword evidence="6" id="KW-1185">Reference proteome</keyword>
<dbReference type="EMBL" id="JAGGMB010000001">
    <property type="protein sequence ID" value="MBP2075794.1"/>
    <property type="molecule type" value="Genomic_DNA"/>
</dbReference>
<dbReference type="Proteomes" id="UP001138793">
    <property type="component" value="Unassembled WGS sequence"/>
</dbReference>
<dbReference type="Pfam" id="PF07729">
    <property type="entry name" value="FCD"/>
    <property type="match status" value="1"/>
</dbReference>
<dbReference type="InterPro" id="IPR011711">
    <property type="entry name" value="GntR_C"/>
</dbReference>
<dbReference type="SUPFAM" id="SSF46785">
    <property type="entry name" value="Winged helix' DNA-binding domain"/>
    <property type="match status" value="1"/>
</dbReference>
<dbReference type="SMART" id="SM00895">
    <property type="entry name" value="FCD"/>
    <property type="match status" value="1"/>
</dbReference>
<dbReference type="RefSeq" id="WP_245347555.1">
    <property type="nucleotide sequence ID" value="NZ_JAGGMB010000001.1"/>
</dbReference>
<dbReference type="GO" id="GO:0003700">
    <property type="term" value="F:DNA-binding transcription factor activity"/>
    <property type="evidence" value="ECO:0007669"/>
    <property type="project" value="InterPro"/>
</dbReference>
<organism evidence="5 6">
    <name type="scientific">Oceanobacillus polygoni</name>
    <dbReference type="NCBI Taxonomy" id="1235259"/>
    <lineage>
        <taxon>Bacteria</taxon>
        <taxon>Bacillati</taxon>
        <taxon>Bacillota</taxon>
        <taxon>Bacilli</taxon>
        <taxon>Bacillales</taxon>
        <taxon>Bacillaceae</taxon>
        <taxon>Oceanobacillus</taxon>
    </lineage>
</organism>
<keyword evidence="1" id="KW-0805">Transcription regulation</keyword>
<dbReference type="SUPFAM" id="SSF48008">
    <property type="entry name" value="GntR ligand-binding domain-like"/>
    <property type="match status" value="1"/>
</dbReference>
<reference evidence="5" key="1">
    <citation type="submission" date="2021-03" db="EMBL/GenBank/DDBJ databases">
        <title>Genomic Encyclopedia of Type Strains, Phase IV (KMG-IV): sequencing the most valuable type-strain genomes for metagenomic binning, comparative biology and taxonomic classification.</title>
        <authorList>
            <person name="Goeker M."/>
        </authorList>
    </citation>
    <scope>NUCLEOTIDE SEQUENCE</scope>
    <source>
        <strain evidence="5">DSM 107338</strain>
    </source>
</reference>
<name>A0A9X0YR91_9BACI</name>
<dbReference type="InterPro" id="IPR000524">
    <property type="entry name" value="Tscrpt_reg_HTH_GntR"/>
</dbReference>
<evidence type="ECO:0000256" key="2">
    <source>
        <dbReference type="ARBA" id="ARBA00023125"/>
    </source>
</evidence>
<dbReference type="Gene3D" id="1.20.120.530">
    <property type="entry name" value="GntR ligand-binding domain-like"/>
    <property type="match status" value="1"/>
</dbReference>
<evidence type="ECO:0000259" key="4">
    <source>
        <dbReference type="PROSITE" id="PS50949"/>
    </source>
</evidence>
<dbReference type="InterPro" id="IPR036390">
    <property type="entry name" value="WH_DNA-bd_sf"/>
</dbReference>
<comment type="caution">
    <text evidence="5">The sequence shown here is derived from an EMBL/GenBank/DDBJ whole genome shotgun (WGS) entry which is preliminary data.</text>
</comment>
<proteinExistence type="predicted"/>
<keyword evidence="3" id="KW-0804">Transcription</keyword>
<evidence type="ECO:0000313" key="6">
    <source>
        <dbReference type="Proteomes" id="UP001138793"/>
    </source>
</evidence>
<dbReference type="PANTHER" id="PTHR43537:SF47">
    <property type="entry name" value="REGULATORY PROTEIN GNTR HTH"/>
    <property type="match status" value="1"/>
</dbReference>
<dbReference type="SMART" id="SM00345">
    <property type="entry name" value="HTH_GNTR"/>
    <property type="match status" value="1"/>
</dbReference>
<dbReference type="AlphaFoldDB" id="A0A9X0YR91"/>
<dbReference type="PANTHER" id="PTHR43537">
    <property type="entry name" value="TRANSCRIPTIONAL REGULATOR, GNTR FAMILY"/>
    <property type="match status" value="1"/>
</dbReference>
<gene>
    <name evidence="5" type="ORF">J2Z64_000005</name>
</gene>
<dbReference type="InterPro" id="IPR036388">
    <property type="entry name" value="WH-like_DNA-bd_sf"/>
</dbReference>
<dbReference type="CDD" id="cd07377">
    <property type="entry name" value="WHTH_GntR"/>
    <property type="match status" value="1"/>
</dbReference>
<dbReference type="Pfam" id="PF00392">
    <property type="entry name" value="GntR"/>
    <property type="match status" value="1"/>
</dbReference>
<evidence type="ECO:0000256" key="1">
    <source>
        <dbReference type="ARBA" id="ARBA00023015"/>
    </source>
</evidence>
<dbReference type="Gene3D" id="1.10.10.10">
    <property type="entry name" value="Winged helix-like DNA-binding domain superfamily/Winged helix DNA-binding domain"/>
    <property type="match status" value="1"/>
</dbReference>
<evidence type="ECO:0000256" key="3">
    <source>
        <dbReference type="ARBA" id="ARBA00023163"/>
    </source>
</evidence>
<dbReference type="PROSITE" id="PS50949">
    <property type="entry name" value="HTH_GNTR"/>
    <property type="match status" value="1"/>
</dbReference>